<dbReference type="Proteomes" id="UP000460272">
    <property type="component" value="Unassembled WGS sequence"/>
</dbReference>
<feature type="domain" description="Non-reducing end beta-L-arabinofuranosidase-like GH127 catalytic" evidence="1">
    <location>
        <begin position="66"/>
        <end position="460"/>
    </location>
</feature>
<dbReference type="GO" id="GO:0005975">
    <property type="term" value="P:carbohydrate metabolic process"/>
    <property type="evidence" value="ECO:0007669"/>
    <property type="project" value="InterPro"/>
</dbReference>
<dbReference type="RefSeq" id="WP_145856433.1">
    <property type="nucleotide sequence ID" value="NZ_RPFW01000004.1"/>
</dbReference>
<keyword evidence="3" id="KW-0378">Hydrolase</keyword>
<proteinExistence type="predicted"/>
<dbReference type="PANTHER" id="PTHR31151:SF0">
    <property type="entry name" value="PROLINE-TRNA LIGASE (DUF1680)"/>
    <property type="match status" value="1"/>
</dbReference>
<sequence length="678" mass="74292">MREITRRRALALLGGGVLATDAVYLGAWQSSSWWGDTGAGPVYRLGATGYTPDGTAGRTGAYPLSAVRLLDSPFRDNQLRNLRYLRFLDPERMLHTFRLNYGRPSAARPCGGWESPDSLVRGHTVGHLLSSLAISYANTGDPGSKATGAYLVGELARLQRAAPVAGYSPGYLSAFPEEFFDWMEAGQTSRVWSPYYMIHKYLAGMIDQYELAGCDQAIDVATRLADWVDRRTAPLSYAHMQRILAVEYGGLPESLVNLYAITGDERYLTVAQRFYHAWFLDPLAAGEDDLAGEQCNVNTPKILAALRMWEVTGDSKYRAIAENFWQFAAGQHSYIIGGQGNHEHWEPPGVIAAALSNYTCEGCVTYNMLKLTRLLHFHDLARTDVLDYYERALFNQMLGAQDPDSPHGFTVYYTGLSAGAVKQQPLNYFPRGSPDAYATDYDTFTCDTATELETQAKFGDTIYSRDSRGVYVNLFIPSEVRCADHGLTIRQETGFPDDPLVRLTVTSGFATMILRVRVPSWADGPPGVVLNGAPLQGTVAGGWITILRRWRQGDLLEVTLPMRLAFHPAPDAPSVQAVSYGPVVLAGRGVGAAYAAADAATDATDDGAILDRIRHPAATQTAAPRPPSLPLLDAGSVRRTVTQPMAFSASSDGHQVTLVPVARAKHEPFTVYWQTSRR</sequence>
<evidence type="ECO:0000313" key="3">
    <source>
        <dbReference type="EMBL" id="TVZ03554.1"/>
    </source>
</evidence>
<dbReference type="OrthoDB" id="9757939at2"/>
<organism evidence="3 4">
    <name type="scientific">Trebonia kvetii</name>
    <dbReference type="NCBI Taxonomy" id="2480626"/>
    <lineage>
        <taxon>Bacteria</taxon>
        <taxon>Bacillati</taxon>
        <taxon>Actinomycetota</taxon>
        <taxon>Actinomycetes</taxon>
        <taxon>Streptosporangiales</taxon>
        <taxon>Treboniaceae</taxon>
        <taxon>Trebonia</taxon>
    </lineage>
</organism>
<dbReference type="GO" id="GO:0016787">
    <property type="term" value="F:hydrolase activity"/>
    <property type="evidence" value="ECO:0007669"/>
    <property type="project" value="UniProtKB-KW"/>
</dbReference>
<feature type="domain" description="Non-reducing end beta-L-arabinofuranosidase-like GH127 middle" evidence="2">
    <location>
        <begin position="469"/>
        <end position="562"/>
    </location>
</feature>
<dbReference type="Pfam" id="PF20736">
    <property type="entry name" value="Glyco_hydro127M"/>
    <property type="match status" value="1"/>
</dbReference>
<dbReference type="AlphaFoldDB" id="A0A6P2BWV9"/>
<reference evidence="3 4" key="1">
    <citation type="submission" date="2018-11" db="EMBL/GenBank/DDBJ databases">
        <title>Trebonia kvetii gen.nov., sp.nov., a novel acidophilic actinobacterium, and proposal of the new actinobacterial family Treboniaceae fam. nov.</title>
        <authorList>
            <person name="Rapoport D."/>
            <person name="Sagova-Mareckova M."/>
            <person name="Sedlacek I."/>
            <person name="Provaznik J."/>
            <person name="Kralova S."/>
            <person name="Pavlinic D."/>
            <person name="Benes V."/>
            <person name="Kopecky J."/>
        </authorList>
    </citation>
    <scope>NUCLEOTIDE SEQUENCE [LARGE SCALE GENOMIC DNA]</scope>
    <source>
        <strain evidence="3 4">15Tr583</strain>
    </source>
</reference>
<name>A0A6P2BWV9_9ACTN</name>
<comment type="caution">
    <text evidence="3">The sequence shown here is derived from an EMBL/GenBank/DDBJ whole genome shotgun (WGS) entry which is preliminary data.</text>
</comment>
<evidence type="ECO:0000259" key="1">
    <source>
        <dbReference type="Pfam" id="PF07944"/>
    </source>
</evidence>
<dbReference type="InterPro" id="IPR012878">
    <property type="entry name" value="Beta-AFase-like_GH127_cat"/>
</dbReference>
<dbReference type="InterPro" id="IPR049046">
    <property type="entry name" value="Beta-AFase-like_GH127_middle"/>
</dbReference>
<keyword evidence="4" id="KW-1185">Reference proteome</keyword>
<dbReference type="InterPro" id="IPR008928">
    <property type="entry name" value="6-hairpin_glycosidase_sf"/>
</dbReference>
<dbReference type="SUPFAM" id="SSF48208">
    <property type="entry name" value="Six-hairpin glycosidases"/>
    <property type="match status" value="1"/>
</dbReference>
<dbReference type="PANTHER" id="PTHR31151">
    <property type="entry name" value="PROLINE-TRNA LIGASE (DUF1680)"/>
    <property type="match status" value="1"/>
</dbReference>
<evidence type="ECO:0000313" key="4">
    <source>
        <dbReference type="Proteomes" id="UP000460272"/>
    </source>
</evidence>
<dbReference type="Pfam" id="PF07944">
    <property type="entry name" value="Beta-AFase-like_GH127_cat"/>
    <property type="match status" value="1"/>
</dbReference>
<evidence type="ECO:0000259" key="2">
    <source>
        <dbReference type="Pfam" id="PF20736"/>
    </source>
</evidence>
<protein>
    <submittedName>
        <fullName evidence="3">Glycoside hydrolase family 127 protein</fullName>
    </submittedName>
</protein>
<accession>A0A6P2BWV9</accession>
<gene>
    <name evidence="3" type="ORF">EAS64_24595</name>
</gene>
<dbReference type="EMBL" id="RPFW01000004">
    <property type="protein sequence ID" value="TVZ03554.1"/>
    <property type="molecule type" value="Genomic_DNA"/>
</dbReference>